<name>A0A4C1U082_EUMVA</name>
<dbReference type="AlphaFoldDB" id="A0A4C1U082"/>
<evidence type="ECO:0000313" key="1">
    <source>
        <dbReference type="EMBL" id="GBP19640.1"/>
    </source>
</evidence>
<dbReference type="Proteomes" id="UP000299102">
    <property type="component" value="Unassembled WGS sequence"/>
</dbReference>
<reference evidence="1 2" key="1">
    <citation type="journal article" date="2019" name="Commun. Biol.">
        <title>The bagworm genome reveals a unique fibroin gene that provides high tensile strength.</title>
        <authorList>
            <person name="Kono N."/>
            <person name="Nakamura H."/>
            <person name="Ohtoshi R."/>
            <person name="Tomita M."/>
            <person name="Numata K."/>
            <person name="Arakawa K."/>
        </authorList>
    </citation>
    <scope>NUCLEOTIDE SEQUENCE [LARGE SCALE GENOMIC DNA]</scope>
</reference>
<keyword evidence="2" id="KW-1185">Reference proteome</keyword>
<protein>
    <submittedName>
        <fullName evidence="1">Uncharacterized protein</fullName>
    </submittedName>
</protein>
<organism evidence="1 2">
    <name type="scientific">Eumeta variegata</name>
    <name type="common">Bagworm moth</name>
    <name type="synonym">Eumeta japonica</name>
    <dbReference type="NCBI Taxonomy" id="151549"/>
    <lineage>
        <taxon>Eukaryota</taxon>
        <taxon>Metazoa</taxon>
        <taxon>Ecdysozoa</taxon>
        <taxon>Arthropoda</taxon>
        <taxon>Hexapoda</taxon>
        <taxon>Insecta</taxon>
        <taxon>Pterygota</taxon>
        <taxon>Neoptera</taxon>
        <taxon>Endopterygota</taxon>
        <taxon>Lepidoptera</taxon>
        <taxon>Glossata</taxon>
        <taxon>Ditrysia</taxon>
        <taxon>Tineoidea</taxon>
        <taxon>Psychidae</taxon>
        <taxon>Oiketicinae</taxon>
        <taxon>Eumeta</taxon>
    </lineage>
</organism>
<gene>
    <name evidence="1" type="ORF">EVAR_75612_1</name>
</gene>
<evidence type="ECO:0000313" key="2">
    <source>
        <dbReference type="Proteomes" id="UP000299102"/>
    </source>
</evidence>
<accession>A0A4C1U082</accession>
<proteinExistence type="predicted"/>
<dbReference type="EMBL" id="BGZK01000110">
    <property type="protein sequence ID" value="GBP19640.1"/>
    <property type="molecule type" value="Genomic_DNA"/>
</dbReference>
<sequence length="68" mass="7843">MSRDLDVILKLVTRDHQPTSNYKKPMRKAYGLNVSDAGQKCRRSHAVRNDTLSVCETRLRQSGRTRKV</sequence>
<comment type="caution">
    <text evidence="1">The sequence shown here is derived from an EMBL/GenBank/DDBJ whole genome shotgun (WGS) entry which is preliminary data.</text>
</comment>